<dbReference type="RefSeq" id="WP_179658586.1">
    <property type="nucleotide sequence ID" value="NZ_JACBZR010000001.1"/>
</dbReference>
<proteinExistence type="predicted"/>
<dbReference type="SUPFAM" id="SSF50952">
    <property type="entry name" value="Soluble quinoprotein glucose dehydrogenase"/>
    <property type="match status" value="1"/>
</dbReference>
<sequence length="405" mass="42961">MRAAMALASVVVLGLSTAACAGDSDPASTPPPLNPSGSASPSASATSSTPAAVLPTSDRVPELDVQVVNDELDHPWDVADIGAGRFLVTERERAVLSLVEDGERREIPLEDSDIWVSGETGLMGLEVDPAFEQSRRIYTCQGWNDGEDVRVVSWTLDAGLTRATPERTLIDGLPTSSGRHGGCRLLISADGALWVGTGDAANEKNPRSLDSLGGKTLRLDPETGEPWPGNPWAGDEGPRRYITSFGHRNVQGLAERADGTVWSMEHGPDRDDEVNEITLGGDYGWNPGAGYDESVPMTDQDLPGEQIEAAWESGNPTIATGGGTFIPVQDRWGAFGGALAVAVLKDQELRILAFDESGKLTDDRSPEVMRDHGRLRTVSSTADGDLLVTTDNGGGADVLLRVTPR</sequence>
<name>A0A7Z0DMX9_9ACTN</name>
<evidence type="ECO:0000256" key="2">
    <source>
        <dbReference type="SAM" id="SignalP"/>
    </source>
</evidence>
<dbReference type="PROSITE" id="PS51257">
    <property type="entry name" value="PROKAR_LIPOPROTEIN"/>
    <property type="match status" value="1"/>
</dbReference>
<dbReference type="PANTHER" id="PTHR19328:SF13">
    <property type="entry name" value="HIPL1 PROTEIN"/>
    <property type="match status" value="1"/>
</dbReference>
<dbReference type="Gene3D" id="2.120.10.30">
    <property type="entry name" value="TolB, C-terminal domain"/>
    <property type="match status" value="1"/>
</dbReference>
<dbReference type="AlphaFoldDB" id="A0A7Z0DMX9"/>
<keyword evidence="2" id="KW-0732">Signal</keyword>
<evidence type="ECO:0000313" key="4">
    <source>
        <dbReference type="EMBL" id="NYI78196.1"/>
    </source>
</evidence>
<dbReference type="PANTHER" id="PTHR19328">
    <property type="entry name" value="HEDGEHOG-INTERACTING PROTEIN"/>
    <property type="match status" value="1"/>
</dbReference>
<dbReference type="InterPro" id="IPR011042">
    <property type="entry name" value="6-blade_b-propeller_TolB-like"/>
</dbReference>
<reference evidence="4 5" key="1">
    <citation type="submission" date="2020-07" db="EMBL/GenBank/DDBJ databases">
        <title>Sequencing the genomes of 1000 actinobacteria strains.</title>
        <authorList>
            <person name="Klenk H.-P."/>
        </authorList>
    </citation>
    <scope>NUCLEOTIDE SEQUENCE [LARGE SCALE GENOMIC DNA]</scope>
    <source>
        <strain evidence="4 5">DSM 26487</strain>
    </source>
</reference>
<organism evidence="4 5">
    <name type="scientific">Nocardioides panzhihuensis</name>
    <dbReference type="NCBI Taxonomy" id="860243"/>
    <lineage>
        <taxon>Bacteria</taxon>
        <taxon>Bacillati</taxon>
        <taxon>Actinomycetota</taxon>
        <taxon>Actinomycetes</taxon>
        <taxon>Propionibacteriales</taxon>
        <taxon>Nocardioidaceae</taxon>
        <taxon>Nocardioides</taxon>
    </lineage>
</organism>
<feature type="domain" description="Glucose/Sorbosone dehydrogenase" evidence="3">
    <location>
        <begin position="72"/>
        <end position="396"/>
    </location>
</feature>
<feature type="signal peptide" evidence="2">
    <location>
        <begin position="1"/>
        <end position="21"/>
    </location>
</feature>
<gene>
    <name evidence="4" type="ORF">BJ988_002844</name>
</gene>
<evidence type="ECO:0000313" key="5">
    <source>
        <dbReference type="Proteomes" id="UP000564496"/>
    </source>
</evidence>
<evidence type="ECO:0000259" key="3">
    <source>
        <dbReference type="Pfam" id="PF07995"/>
    </source>
</evidence>
<dbReference type="EMBL" id="JACBZR010000001">
    <property type="protein sequence ID" value="NYI78196.1"/>
    <property type="molecule type" value="Genomic_DNA"/>
</dbReference>
<evidence type="ECO:0000256" key="1">
    <source>
        <dbReference type="SAM" id="MobiDB-lite"/>
    </source>
</evidence>
<dbReference type="Pfam" id="PF07995">
    <property type="entry name" value="GSDH"/>
    <property type="match status" value="1"/>
</dbReference>
<dbReference type="Proteomes" id="UP000564496">
    <property type="component" value="Unassembled WGS sequence"/>
</dbReference>
<accession>A0A7Z0DMX9</accession>
<feature type="region of interest" description="Disordered" evidence="1">
    <location>
        <begin position="22"/>
        <end position="58"/>
    </location>
</feature>
<feature type="chain" id="PRO_5030983166" evidence="2">
    <location>
        <begin position="22"/>
        <end position="405"/>
    </location>
</feature>
<dbReference type="InterPro" id="IPR011041">
    <property type="entry name" value="Quinoprot_gluc/sorb_DH_b-prop"/>
</dbReference>
<protein>
    <submittedName>
        <fullName evidence="4">Glucose/arabinose dehydrogenase</fullName>
    </submittedName>
</protein>
<comment type="caution">
    <text evidence="4">The sequence shown here is derived from an EMBL/GenBank/DDBJ whole genome shotgun (WGS) entry which is preliminary data.</text>
</comment>
<keyword evidence="5" id="KW-1185">Reference proteome</keyword>
<feature type="compositionally biased region" description="Low complexity" evidence="1">
    <location>
        <begin position="35"/>
        <end position="57"/>
    </location>
</feature>
<dbReference type="InterPro" id="IPR012938">
    <property type="entry name" value="Glc/Sorbosone_DH"/>
</dbReference>